<evidence type="ECO:0000256" key="4">
    <source>
        <dbReference type="SAM" id="MobiDB-lite"/>
    </source>
</evidence>
<feature type="region of interest" description="Disordered" evidence="4">
    <location>
        <begin position="1"/>
        <end position="20"/>
    </location>
</feature>
<keyword evidence="6" id="KW-1185">Reference proteome</keyword>
<evidence type="ECO:0000313" key="6">
    <source>
        <dbReference type="Proteomes" id="UP000287601"/>
    </source>
</evidence>
<dbReference type="PROSITE" id="PS50005">
    <property type="entry name" value="TPR"/>
    <property type="match status" value="1"/>
</dbReference>
<evidence type="ECO:0000256" key="2">
    <source>
        <dbReference type="ARBA" id="ARBA00022803"/>
    </source>
</evidence>
<organism evidence="5 6">
    <name type="scientific">Aminipila luticellarii</name>
    <dbReference type="NCBI Taxonomy" id="2507160"/>
    <lineage>
        <taxon>Bacteria</taxon>
        <taxon>Bacillati</taxon>
        <taxon>Bacillota</taxon>
        <taxon>Clostridia</taxon>
        <taxon>Peptostreptococcales</taxon>
        <taxon>Anaerovoracaceae</taxon>
        <taxon>Aminipila</taxon>
    </lineage>
</organism>
<evidence type="ECO:0000313" key="5">
    <source>
        <dbReference type="EMBL" id="QAT43292.1"/>
    </source>
</evidence>
<protein>
    <submittedName>
        <fullName evidence="5">Tetratricopeptide repeat protein</fullName>
    </submittedName>
</protein>
<dbReference type="PANTHER" id="PTHR45586:SF1">
    <property type="entry name" value="LIPOPOLYSACCHARIDE ASSEMBLY PROTEIN B"/>
    <property type="match status" value="1"/>
</dbReference>
<dbReference type="InterPro" id="IPR011990">
    <property type="entry name" value="TPR-like_helical_dom_sf"/>
</dbReference>
<dbReference type="KEGG" id="amij:EQM06_08720"/>
<dbReference type="OrthoDB" id="358807at2"/>
<dbReference type="RefSeq" id="WP_128745971.1">
    <property type="nucleotide sequence ID" value="NZ_CP035281.1"/>
</dbReference>
<dbReference type="SUPFAM" id="SSF48452">
    <property type="entry name" value="TPR-like"/>
    <property type="match status" value="1"/>
</dbReference>
<dbReference type="PANTHER" id="PTHR45586">
    <property type="entry name" value="TPR REPEAT-CONTAINING PROTEIN PA4667"/>
    <property type="match status" value="1"/>
</dbReference>
<name>A0A410PWH6_9FIRM</name>
<dbReference type="SMART" id="SM00028">
    <property type="entry name" value="TPR"/>
    <property type="match status" value="3"/>
</dbReference>
<gene>
    <name evidence="5" type="ORF">EQM06_08720</name>
</gene>
<dbReference type="InterPro" id="IPR019734">
    <property type="entry name" value="TPR_rpt"/>
</dbReference>
<dbReference type="EMBL" id="CP035281">
    <property type="protein sequence ID" value="QAT43292.1"/>
    <property type="molecule type" value="Genomic_DNA"/>
</dbReference>
<reference evidence="5 6" key="1">
    <citation type="submission" date="2019-01" db="EMBL/GenBank/DDBJ databases">
        <title>Draft genomes of a novel of Aminipila strains.</title>
        <authorList>
            <person name="Ma S."/>
        </authorList>
    </citation>
    <scope>NUCLEOTIDE SEQUENCE [LARGE SCALE GENOMIC DNA]</scope>
    <source>
        <strain evidence="6">JN-39</strain>
    </source>
</reference>
<keyword evidence="1" id="KW-0677">Repeat</keyword>
<dbReference type="Pfam" id="PF13432">
    <property type="entry name" value="TPR_16"/>
    <property type="match status" value="1"/>
</dbReference>
<dbReference type="Pfam" id="PF00515">
    <property type="entry name" value="TPR_1"/>
    <property type="match status" value="1"/>
</dbReference>
<proteinExistence type="predicted"/>
<dbReference type="Pfam" id="PF13181">
    <property type="entry name" value="TPR_8"/>
    <property type="match status" value="1"/>
</dbReference>
<dbReference type="InterPro" id="IPR051012">
    <property type="entry name" value="CellSynth/LPSAsmb/PSIAsmb"/>
</dbReference>
<sequence>MSKKIEQVQAVNRGDTEPDITKRSDRVEKYLKSYLKDFVFDELSDAFLDKAGAKEFMAGVPIPLRRSCIEQFQDGEGLKTTEIAENMIWIIGINPTFRYAEHYITFLVSLYHADVLEGLLLEGRDAAEKGEFDKACIYFRACLRMKPDYLDGMYSYARVCRDMYLEGGDEDYIGNLKAEAIDYFELVTEKEPEFAEAYYYLGYAYANLGLYIKADITWKQFLDKTMDLKQKSEIKERMQQLEGPVKIEAGCNDILSGRYEDGIIKLQHYRDSSFKTWWPLFYYLGVAYSRVGDLKEAEQCFKTVLTLQPSHVDTMEELAAIYEITDDQENKEKYLQKIELIRSQITQH</sequence>
<dbReference type="AlphaFoldDB" id="A0A410PWH6"/>
<dbReference type="Gene3D" id="1.25.40.10">
    <property type="entry name" value="Tetratricopeptide repeat domain"/>
    <property type="match status" value="2"/>
</dbReference>
<keyword evidence="2 3" id="KW-0802">TPR repeat</keyword>
<dbReference type="Proteomes" id="UP000287601">
    <property type="component" value="Chromosome"/>
</dbReference>
<evidence type="ECO:0000256" key="3">
    <source>
        <dbReference type="PROSITE-ProRule" id="PRU00339"/>
    </source>
</evidence>
<feature type="repeat" description="TPR" evidence="3">
    <location>
        <begin position="278"/>
        <end position="311"/>
    </location>
</feature>
<evidence type="ECO:0000256" key="1">
    <source>
        <dbReference type="ARBA" id="ARBA00022737"/>
    </source>
</evidence>
<accession>A0A410PWH6</accession>